<evidence type="ECO:0000313" key="2">
    <source>
        <dbReference type="Proteomes" id="UP000076442"/>
    </source>
</evidence>
<comment type="caution">
    <text evidence="1">The sequence shown here is derived from an EMBL/GenBank/DDBJ whole genome shotgun (WGS) entry which is preliminary data.</text>
</comment>
<accession>A0AAP1HAZ0</accession>
<organism evidence="1 2">
    <name type="scientific">Bacillus subtilis</name>
    <dbReference type="NCBI Taxonomy" id="1423"/>
    <lineage>
        <taxon>Bacteria</taxon>
        <taxon>Bacillati</taxon>
        <taxon>Bacillota</taxon>
        <taxon>Bacilli</taxon>
        <taxon>Bacillales</taxon>
        <taxon>Bacillaceae</taxon>
        <taxon>Bacillus</taxon>
    </lineage>
</organism>
<name>A0AAP1HAZ0_BACIU</name>
<dbReference type="AlphaFoldDB" id="A0AAP1HAZ0"/>
<sequence>MLFFCKLFCGQDDQLLDCCVAKQDFHVSGTFSSHFKNNW</sequence>
<dbReference type="Proteomes" id="UP000076442">
    <property type="component" value="Unassembled WGS sequence"/>
</dbReference>
<dbReference type="EMBL" id="LJZV01000002">
    <property type="protein sequence ID" value="KZD94782.1"/>
    <property type="molecule type" value="Genomic_DNA"/>
</dbReference>
<protein>
    <submittedName>
        <fullName evidence="1">Uncharacterized protein</fullName>
    </submittedName>
</protein>
<evidence type="ECO:0000313" key="1">
    <source>
        <dbReference type="EMBL" id="KZD94782.1"/>
    </source>
</evidence>
<reference evidence="1 2" key="1">
    <citation type="submission" date="2015-09" db="EMBL/GenBank/DDBJ databases">
        <title>Spore heat resistance.</title>
        <authorList>
            <person name="Boekhorst J."/>
            <person name="Berendsen E.M."/>
            <person name="Wells-Bennik M.H."/>
            <person name="Kuipers O.P."/>
        </authorList>
    </citation>
    <scope>NUCLEOTIDE SEQUENCE [LARGE SCALE GENOMIC DNA]</scope>
    <source>
        <strain evidence="1 2">B4122</strain>
    </source>
</reference>
<proteinExistence type="predicted"/>
<gene>
    <name evidence="1" type="ORF">B4122_0539</name>
</gene>